<dbReference type="Proteomes" id="UP000076715">
    <property type="component" value="Unassembled WGS sequence"/>
</dbReference>
<keyword evidence="1" id="KW-0732">Signal</keyword>
<proteinExistence type="predicted"/>
<keyword evidence="3" id="KW-1185">Reference proteome</keyword>
<evidence type="ECO:0000313" key="2">
    <source>
        <dbReference type="EMBL" id="KZS41014.1"/>
    </source>
</evidence>
<feature type="chain" id="PRO_5007833151" description="TonB C-terminal domain-containing protein" evidence="1">
    <location>
        <begin position="21"/>
        <end position="116"/>
    </location>
</feature>
<sequence length="116" mass="13149">MKKLIVLVFVIVLGFNQSFASNDKNSISTEQQIRDEVAVLLKDPEIKIEKADLTATIQFTINTNGEVVVLNVDSHEDSVVTYIKSRLNYKKVTTEKSVTTNRIFRLPLKIKKPNTI</sequence>
<feature type="signal peptide" evidence="1">
    <location>
        <begin position="1"/>
        <end position="20"/>
    </location>
</feature>
<dbReference type="EMBL" id="LQRT01000008">
    <property type="protein sequence ID" value="KZS41014.1"/>
    <property type="molecule type" value="Genomic_DNA"/>
</dbReference>
<evidence type="ECO:0000256" key="1">
    <source>
        <dbReference type="SAM" id="SignalP"/>
    </source>
</evidence>
<reference evidence="2 3" key="1">
    <citation type="submission" date="2016-01" db="EMBL/GenBank/DDBJ databases">
        <title>The draft genome sequence of Aquimarina sp. RZW4-3-2.</title>
        <authorList>
            <person name="Wang Y."/>
        </authorList>
    </citation>
    <scope>NUCLEOTIDE SEQUENCE [LARGE SCALE GENOMIC DNA]</scope>
    <source>
        <strain evidence="2 3">RZW4-3-2</strain>
    </source>
</reference>
<evidence type="ECO:0000313" key="3">
    <source>
        <dbReference type="Proteomes" id="UP000076715"/>
    </source>
</evidence>
<protein>
    <recommendedName>
        <fullName evidence="4">TonB C-terminal domain-containing protein</fullName>
    </recommendedName>
</protein>
<dbReference type="STRING" id="1642818.AWE51_23975"/>
<comment type="caution">
    <text evidence="2">The sequence shown here is derived from an EMBL/GenBank/DDBJ whole genome shotgun (WGS) entry which is preliminary data.</text>
</comment>
<gene>
    <name evidence="2" type="ORF">AWE51_23975</name>
</gene>
<dbReference type="RefSeq" id="WP_066313213.1">
    <property type="nucleotide sequence ID" value="NZ_CANLSS010000002.1"/>
</dbReference>
<dbReference type="OrthoDB" id="1376285at2"/>
<accession>A0A162CRC6</accession>
<organism evidence="2 3">
    <name type="scientific">Aquimarina aggregata</name>
    <dbReference type="NCBI Taxonomy" id="1642818"/>
    <lineage>
        <taxon>Bacteria</taxon>
        <taxon>Pseudomonadati</taxon>
        <taxon>Bacteroidota</taxon>
        <taxon>Flavobacteriia</taxon>
        <taxon>Flavobacteriales</taxon>
        <taxon>Flavobacteriaceae</taxon>
        <taxon>Aquimarina</taxon>
    </lineage>
</organism>
<name>A0A162CRC6_9FLAO</name>
<dbReference type="AlphaFoldDB" id="A0A162CRC6"/>
<evidence type="ECO:0008006" key="4">
    <source>
        <dbReference type="Google" id="ProtNLM"/>
    </source>
</evidence>